<dbReference type="OrthoDB" id="1894389at2759"/>
<keyword evidence="3" id="KW-1133">Transmembrane helix</keyword>
<evidence type="ECO:0000313" key="4">
    <source>
        <dbReference type="EMBL" id="CAA7050544.1"/>
    </source>
</evidence>
<feature type="transmembrane region" description="Helical" evidence="3">
    <location>
        <begin position="35"/>
        <end position="58"/>
    </location>
</feature>
<evidence type="ECO:0000256" key="3">
    <source>
        <dbReference type="SAM" id="Phobius"/>
    </source>
</evidence>
<evidence type="ECO:0000313" key="5">
    <source>
        <dbReference type="Proteomes" id="UP000467841"/>
    </source>
</evidence>
<dbReference type="EMBL" id="CACVBM020001451">
    <property type="protein sequence ID" value="CAA7050544.1"/>
    <property type="molecule type" value="Genomic_DNA"/>
</dbReference>
<dbReference type="GO" id="GO:0005886">
    <property type="term" value="C:plasma membrane"/>
    <property type="evidence" value="ECO:0007669"/>
    <property type="project" value="TreeGrafter"/>
</dbReference>
<sequence>MSSYGEKTYGRKSKVVDEAHAVNKPKQSDVIGNTIIFTLVGLCILLFLFISIGFFFIVKPPHASLTSVALRNLAYSDTTSSRSSSSSPYFNATLAMEIRVENPNFGFFEFPTSKGDVFYNGRLVGEMKISEQRVASYSGIRREVKAEVSYRDNQGSSSALRNDIKRGLIILQIGAKLRGLVQLEVLNKRSVDLKCLMYINLRDEVIQRFWCK</sequence>
<dbReference type="Proteomes" id="UP000467841">
    <property type="component" value="Unassembled WGS sequence"/>
</dbReference>
<dbReference type="PANTHER" id="PTHR31234:SF3">
    <property type="entry name" value="LATE EMBRYOGENESIS ABUNDANT (LEA) HYDROXYPROLINE-RICH GLYCOPROTEIN FAMILY"/>
    <property type="match status" value="1"/>
</dbReference>
<keyword evidence="2 3" id="KW-0472">Membrane</keyword>
<gene>
    <name evidence="4" type="ORF">MERR_LOCUS37779</name>
</gene>
<evidence type="ECO:0000256" key="1">
    <source>
        <dbReference type="ARBA" id="ARBA00004370"/>
    </source>
</evidence>
<keyword evidence="5" id="KW-1185">Reference proteome</keyword>
<proteinExistence type="predicted"/>
<dbReference type="PANTHER" id="PTHR31234">
    <property type="entry name" value="LATE EMBRYOGENESIS ABUNDANT (LEA) HYDROXYPROLINE-RICH GLYCOPROTEIN FAMILY"/>
    <property type="match status" value="1"/>
</dbReference>
<name>A0A6D2KBU3_9BRAS</name>
<dbReference type="AlphaFoldDB" id="A0A6D2KBU3"/>
<reference evidence="4" key="1">
    <citation type="submission" date="2020-01" db="EMBL/GenBank/DDBJ databases">
        <authorList>
            <person name="Mishra B."/>
        </authorList>
    </citation>
    <scope>NUCLEOTIDE SEQUENCE [LARGE SCALE GENOMIC DNA]</scope>
</reference>
<protein>
    <submittedName>
        <fullName evidence="4">Uncharacterized protein</fullName>
    </submittedName>
</protein>
<dbReference type="GO" id="GO:0098542">
    <property type="term" value="P:defense response to other organism"/>
    <property type="evidence" value="ECO:0007669"/>
    <property type="project" value="InterPro"/>
</dbReference>
<evidence type="ECO:0000256" key="2">
    <source>
        <dbReference type="ARBA" id="ARBA00023136"/>
    </source>
</evidence>
<comment type="caution">
    <text evidence="4">The sequence shown here is derived from an EMBL/GenBank/DDBJ whole genome shotgun (WGS) entry which is preliminary data.</text>
</comment>
<accession>A0A6D2KBU3</accession>
<organism evidence="4 5">
    <name type="scientific">Microthlaspi erraticum</name>
    <dbReference type="NCBI Taxonomy" id="1685480"/>
    <lineage>
        <taxon>Eukaryota</taxon>
        <taxon>Viridiplantae</taxon>
        <taxon>Streptophyta</taxon>
        <taxon>Embryophyta</taxon>
        <taxon>Tracheophyta</taxon>
        <taxon>Spermatophyta</taxon>
        <taxon>Magnoliopsida</taxon>
        <taxon>eudicotyledons</taxon>
        <taxon>Gunneridae</taxon>
        <taxon>Pentapetalae</taxon>
        <taxon>rosids</taxon>
        <taxon>malvids</taxon>
        <taxon>Brassicales</taxon>
        <taxon>Brassicaceae</taxon>
        <taxon>Coluteocarpeae</taxon>
        <taxon>Microthlaspi</taxon>
    </lineage>
</organism>
<comment type="subcellular location">
    <subcellularLocation>
        <location evidence="1">Membrane</location>
    </subcellularLocation>
</comment>
<keyword evidence="3" id="KW-0812">Transmembrane</keyword>
<dbReference type="InterPro" id="IPR044839">
    <property type="entry name" value="NDR1-like"/>
</dbReference>